<evidence type="ECO:0000313" key="2">
    <source>
        <dbReference type="Proteomes" id="UP000294616"/>
    </source>
</evidence>
<comment type="caution">
    <text evidence="1">The sequence shown here is derived from an EMBL/GenBank/DDBJ whole genome shotgun (WGS) entry which is preliminary data.</text>
</comment>
<evidence type="ECO:0000313" key="1">
    <source>
        <dbReference type="EMBL" id="TCK83550.1"/>
    </source>
</evidence>
<keyword evidence="2" id="KW-1185">Reference proteome</keyword>
<name>A0A4R1LY84_9SPHI</name>
<proteinExistence type="predicted"/>
<dbReference type="InterPro" id="IPR046508">
    <property type="entry name" value="DUF6686"/>
</dbReference>
<dbReference type="RefSeq" id="WP_132224631.1">
    <property type="nucleotide sequence ID" value="NZ_SMGO01000002.1"/>
</dbReference>
<gene>
    <name evidence="1" type="ORF">C8N28_2152</name>
</gene>
<dbReference type="Proteomes" id="UP000294616">
    <property type="component" value="Unassembled WGS sequence"/>
</dbReference>
<organism evidence="1 2">
    <name type="scientific">Albibacterium bauzanense</name>
    <dbReference type="NCBI Taxonomy" id="653929"/>
    <lineage>
        <taxon>Bacteria</taxon>
        <taxon>Pseudomonadati</taxon>
        <taxon>Bacteroidota</taxon>
        <taxon>Sphingobacteriia</taxon>
        <taxon>Sphingobacteriales</taxon>
        <taxon>Sphingobacteriaceae</taxon>
        <taxon>Albibacterium</taxon>
    </lineage>
</organism>
<dbReference type="AlphaFoldDB" id="A0A4R1LY84"/>
<dbReference type="OrthoDB" id="1442094at2"/>
<accession>A0A4R1LY84</accession>
<sequence>MCRNFNCLDELYRTEFGAVYQCNLKNCYWLEFAGEWYSLNVSDFLFFKKEVDSIDIVSMLVDSSRHSDVVVLQSYRARRCFVLNAVEILQLKDLLSAARFMIELNSVIQECLSYSPSTSVK</sequence>
<dbReference type="Pfam" id="PF20391">
    <property type="entry name" value="DUF6686"/>
    <property type="match status" value="1"/>
</dbReference>
<protein>
    <submittedName>
        <fullName evidence="1">Uncharacterized protein</fullName>
    </submittedName>
</protein>
<reference evidence="1 2" key="1">
    <citation type="submission" date="2019-03" db="EMBL/GenBank/DDBJ databases">
        <title>Genomic Encyclopedia of Archaeal and Bacterial Type Strains, Phase II (KMG-II): from individual species to whole genera.</title>
        <authorList>
            <person name="Goeker M."/>
        </authorList>
    </citation>
    <scope>NUCLEOTIDE SEQUENCE [LARGE SCALE GENOMIC DNA]</scope>
    <source>
        <strain evidence="1 2">DSM 22554</strain>
    </source>
</reference>
<dbReference type="EMBL" id="SMGO01000002">
    <property type="protein sequence ID" value="TCK83550.1"/>
    <property type="molecule type" value="Genomic_DNA"/>
</dbReference>